<gene>
    <name evidence="2" type="ORF">HYH02_012739</name>
</gene>
<feature type="region of interest" description="Disordered" evidence="1">
    <location>
        <begin position="1429"/>
        <end position="1458"/>
    </location>
</feature>
<dbReference type="EMBL" id="JAEHOD010000063">
    <property type="protein sequence ID" value="KAG2433197.1"/>
    <property type="molecule type" value="Genomic_DNA"/>
</dbReference>
<feature type="region of interest" description="Disordered" evidence="1">
    <location>
        <begin position="436"/>
        <end position="496"/>
    </location>
</feature>
<comment type="caution">
    <text evidence="2">The sequence shown here is derived from an EMBL/GenBank/DDBJ whole genome shotgun (WGS) entry which is preliminary data.</text>
</comment>
<feature type="region of interest" description="Disordered" evidence="1">
    <location>
        <begin position="1542"/>
        <end position="1567"/>
    </location>
</feature>
<feature type="region of interest" description="Disordered" evidence="1">
    <location>
        <begin position="179"/>
        <end position="216"/>
    </location>
</feature>
<evidence type="ECO:0000313" key="2">
    <source>
        <dbReference type="EMBL" id="KAG2433197.1"/>
    </source>
</evidence>
<feature type="region of interest" description="Disordered" evidence="1">
    <location>
        <begin position="318"/>
        <end position="339"/>
    </location>
</feature>
<feature type="compositionally biased region" description="Gly residues" evidence="1">
    <location>
        <begin position="188"/>
        <end position="204"/>
    </location>
</feature>
<organism evidence="2 3">
    <name type="scientific">Chlamydomonas schloesseri</name>
    <dbReference type="NCBI Taxonomy" id="2026947"/>
    <lineage>
        <taxon>Eukaryota</taxon>
        <taxon>Viridiplantae</taxon>
        <taxon>Chlorophyta</taxon>
        <taxon>core chlorophytes</taxon>
        <taxon>Chlorophyceae</taxon>
        <taxon>CS clade</taxon>
        <taxon>Chlamydomonadales</taxon>
        <taxon>Chlamydomonadaceae</taxon>
        <taxon>Chlamydomonas</taxon>
    </lineage>
</organism>
<accession>A0A835VXQ7</accession>
<feature type="region of interest" description="Disordered" evidence="1">
    <location>
        <begin position="771"/>
        <end position="800"/>
    </location>
</feature>
<feature type="compositionally biased region" description="Low complexity" evidence="1">
    <location>
        <begin position="442"/>
        <end position="451"/>
    </location>
</feature>
<proteinExistence type="predicted"/>
<reference evidence="2" key="1">
    <citation type="journal article" date="2020" name="bioRxiv">
        <title>Comparative genomics of Chlamydomonas.</title>
        <authorList>
            <person name="Craig R.J."/>
            <person name="Hasan A.R."/>
            <person name="Ness R.W."/>
            <person name="Keightley P.D."/>
        </authorList>
    </citation>
    <scope>NUCLEOTIDE SEQUENCE</scope>
    <source>
        <strain evidence="2">CCAP 11/173</strain>
    </source>
</reference>
<dbReference type="Proteomes" id="UP000613740">
    <property type="component" value="Unassembled WGS sequence"/>
</dbReference>
<feature type="compositionally biased region" description="Low complexity" evidence="1">
    <location>
        <begin position="884"/>
        <end position="893"/>
    </location>
</feature>
<protein>
    <submittedName>
        <fullName evidence="2">Uncharacterized protein</fullName>
    </submittedName>
</protein>
<feature type="region of interest" description="Disordered" evidence="1">
    <location>
        <begin position="852"/>
        <end position="902"/>
    </location>
</feature>
<feature type="region of interest" description="Disordered" evidence="1">
    <location>
        <begin position="530"/>
        <end position="559"/>
    </location>
</feature>
<feature type="compositionally biased region" description="Low complexity" evidence="1">
    <location>
        <begin position="771"/>
        <end position="781"/>
    </location>
</feature>
<feature type="compositionally biased region" description="Low complexity" evidence="1">
    <location>
        <begin position="1445"/>
        <end position="1458"/>
    </location>
</feature>
<feature type="compositionally biased region" description="Pro residues" evidence="1">
    <location>
        <begin position="624"/>
        <end position="633"/>
    </location>
</feature>
<evidence type="ECO:0000256" key="1">
    <source>
        <dbReference type="SAM" id="MobiDB-lite"/>
    </source>
</evidence>
<feature type="region of interest" description="Disordered" evidence="1">
    <location>
        <begin position="996"/>
        <end position="1018"/>
    </location>
</feature>
<feature type="region of interest" description="Disordered" evidence="1">
    <location>
        <begin position="620"/>
        <end position="674"/>
    </location>
</feature>
<feature type="region of interest" description="Disordered" evidence="1">
    <location>
        <begin position="48"/>
        <end position="71"/>
    </location>
</feature>
<sequence>MANAGLALVSHAASALQRLVYGLEAGVLQPGDVAPAAAAAAAYDVAGGGPDKGHTQPGPVGSTTGGGTRRTVSQLRSQLAEQLTSAALAVAVSDVVRACHMAPPPPPPMSLPLSSSTAAGLAATGALRCGSCGGDVSSAPGSRSSGGASSASCSPCSCSSTASPASSCSPRSASPRASLEAARAAPASGGGGTEGCSSGGGAGGCSEDRSAEPVGWGSRASSSAAALLVRARRACSGHASVASVLGIASDAVDASGVQGSGGCGVVAAPVGPRPHAGPAVAAPAAAPLLSTPHGACVLGRSSRYLYLLLWCAHDSAAATGPSSTEEPPPDAAPAAGGKALAGAEESSGVLLRLVAALEESQLVEALCAAYLDTPAPAPAAAAAALQPLPPQQQQQQQQLVPPYAVAVQPEVALQAASSNTAASARTSSVLGRALTQKELRKQQQQQQQQQQSHAAKGRIRGAKALPPAARSAHTAQHTNGPRRAGAMEVQDDGPDSDPHAALLCSLRHGLSSLAHATSLLATLASSLNASAGQGSGRGGGYTADPMDGPRQQPAGPAAPAPMALRAGRLLLAPSAQRLQLSLLRHLCNAAGLPGAVGGTAMDTVEAPRCRELLDAVYPALSTAPPAPPPPPAPQNSRSGATASAKPGSRQLQRPQQQQQHVGGNTGSQGAEAADVAGEMAARAARDLALLPQLQPALLGWATLERLGLGGELEAAMADGCAQWGAAGMTTHVAGLGGGGGRISPGSGLGASVGARGHRYWAVPEDEVWGLAAPQGAPAGSASDERPWDGSSGGAGAAESRRGPLHLEATAAAAQALCRLLRGDCGPPPSPVLLKHVAPLDLVADILQGAMQRLSGHSPSPAGEHHHHHHLSRRPLPLYGHGITSSSSGRSESSTRAGPQPGLHDCTSLSLGVEGQGAALSCAVPAAWEALAWAAAVQATEAGAELAAGGRGSGPVAFAGAQPAALQRLARIMELCVALVPRSAVAQGGGPEVACGAGHPVMPSREEQEAGQAPAREADQGLAARLSQARWAATLNACLRLASCAAAPLAQETGQQGECSGPQMRLGRRLRDVVIELVSASPEDAMWAPKPRPCSAAAAEAAAMAEVETADLSALLLTLGQLAAAAGRQVCALAEPAAAAASPLRPERTGRAPMGQAHAQPLTAACEHADRLLAACDAAARAGTAALRASNGGALTLAPLRGSAGGNGTKGPACGSTAAGLPVVPLELLRGAVAACLRCGCGAAAQRLQASHALLFQSRLCMVEAEHRGTTEAEVAAAHATVWCRWLALPLAGWLHSRQGLMPARPLELLAACRGVLTASPGTRGCCAEVDGVGSSMARTGAGKAEAVAASAAGAAVCNAVMALVDHPGLGEEVRCAWLDTTSATCGAAAGAAAATAVTPLARLLEALGVSDEQAAAIAALQLDRQQRGSLGAAGAPSRDQEGCRANAPTAAADAEPQKATFPAASAAAPVSAASPAAGAPAIAVTAPDVEVLLCQARRLTQLLRSPSVSSAFLGVEGRARSVPPSSPVPQPLVQALPPAPAVPYGAIDSEREPDAGMRSGSTSDTSRFDSCARYHVAHAAALARARDVSSR</sequence>
<dbReference type="OrthoDB" id="10687918at2759"/>
<keyword evidence="3" id="KW-1185">Reference proteome</keyword>
<feature type="compositionally biased region" description="Low complexity" evidence="1">
    <location>
        <begin position="548"/>
        <end position="559"/>
    </location>
</feature>
<feature type="compositionally biased region" description="Low complexity" evidence="1">
    <location>
        <begin position="649"/>
        <end position="659"/>
    </location>
</feature>
<evidence type="ECO:0000313" key="3">
    <source>
        <dbReference type="Proteomes" id="UP000613740"/>
    </source>
</evidence>
<name>A0A835VXQ7_9CHLO</name>